<feature type="transmembrane region" description="Helical" evidence="2">
    <location>
        <begin position="142"/>
        <end position="159"/>
    </location>
</feature>
<evidence type="ECO:0000256" key="2">
    <source>
        <dbReference type="SAM" id="Phobius"/>
    </source>
</evidence>
<feature type="compositionally biased region" description="Low complexity" evidence="1">
    <location>
        <begin position="551"/>
        <end position="569"/>
    </location>
</feature>
<feature type="transmembrane region" description="Helical" evidence="2">
    <location>
        <begin position="31"/>
        <end position="49"/>
    </location>
</feature>
<feature type="transmembrane region" description="Helical" evidence="2">
    <location>
        <begin position="165"/>
        <end position="190"/>
    </location>
</feature>
<feature type="transmembrane region" description="Helical" evidence="2">
    <location>
        <begin position="116"/>
        <end position="135"/>
    </location>
</feature>
<dbReference type="EMBL" id="JBHSUA010000020">
    <property type="protein sequence ID" value="MFC6397395.1"/>
    <property type="molecule type" value="Genomic_DNA"/>
</dbReference>
<feature type="compositionally biased region" description="Low complexity" evidence="1">
    <location>
        <begin position="577"/>
        <end position="589"/>
    </location>
</feature>
<dbReference type="Pfam" id="PF01841">
    <property type="entry name" value="Transglut_core"/>
    <property type="match status" value="1"/>
</dbReference>
<evidence type="ECO:0000313" key="5">
    <source>
        <dbReference type="Proteomes" id="UP001596266"/>
    </source>
</evidence>
<keyword evidence="5" id="KW-1185">Reference proteome</keyword>
<feature type="compositionally biased region" description="Basic and acidic residues" evidence="1">
    <location>
        <begin position="768"/>
        <end position="779"/>
    </location>
</feature>
<feature type="compositionally biased region" description="Basic and acidic residues" evidence="1">
    <location>
        <begin position="793"/>
        <end position="811"/>
    </location>
</feature>
<dbReference type="RefSeq" id="WP_343885687.1">
    <property type="nucleotide sequence ID" value="NZ_BAAAKI010000010.1"/>
</dbReference>
<name>A0ABW1X1N8_9ACTN</name>
<dbReference type="InterPro" id="IPR052901">
    <property type="entry name" value="Bact_TGase-like"/>
</dbReference>
<protein>
    <submittedName>
        <fullName evidence="4">DUF3488 and transglutaminase-like domain-containing protein</fullName>
    </submittedName>
</protein>
<dbReference type="SMART" id="SM00460">
    <property type="entry name" value="TGc"/>
    <property type="match status" value="1"/>
</dbReference>
<accession>A0ABW1X1N8</accession>
<keyword evidence="2" id="KW-0812">Transmembrane</keyword>
<evidence type="ECO:0000256" key="1">
    <source>
        <dbReference type="SAM" id="MobiDB-lite"/>
    </source>
</evidence>
<keyword evidence="2" id="KW-0472">Membrane</keyword>
<evidence type="ECO:0000259" key="3">
    <source>
        <dbReference type="SMART" id="SM00460"/>
    </source>
</evidence>
<feature type="transmembrane region" description="Helical" evidence="2">
    <location>
        <begin position="7"/>
        <end position="25"/>
    </location>
</feature>
<reference evidence="5" key="1">
    <citation type="journal article" date="2019" name="Int. J. Syst. Evol. Microbiol.">
        <title>The Global Catalogue of Microorganisms (GCM) 10K type strain sequencing project: providing services to taxonomists for standard genome sequencing and annotation.</title>
        <authorList>
            <consortium name="The Broad Institute Genomics Platform"/>
            <consortium name="The Broad Institute Genome Sequencing Center for Infectious Disease"/>
            <person name="Wu L."/>
            <person name="Ma J."/>
        </authorList>
    </citation>
    <scope>NUCLEOTIDE SEQUENCE [LARGE SCALE GENOMIC DNA]</scope>
    <source>
        <strain evidence="5">CGMCC 1.15277</strain>
    </source>
</reference>
<comment type="caution">
    <text evidence="4">The sequence shown here is derived from an EMBL/GenBank/DDBJ whole genome shotgun (WGS) entry which is preliminary data.</text>
</comment>
<feature type="compositionally biased region" description="Polar residues" evidence="1">
    <location>
        <begin position="749"/>
        <end position="758"/>
    </location>
</feature>
<dbReference type="InterPro" id="IPR002931">
    <property type="entry name" value="Transglutaminase-like"/>
</dbReference>
<feature type="region of interest" description="Disordered" evidence="1">
    <location>
        <begin position="547"/>
        <end position="589"/>
    </location>
</feature>
<dbReference type="SUPFAM" id="SSF54001">
    <property type="entry name" value="Cysteine proteinases"/>
    <property type="match status" value="1"/>
</dbReference>
<feature type="transmembrane region" description="Helical" evidence="2">
    <location>
        <begin position="599"/>
        <end position="619"/>
    </location>
</feature>
<dbReference type="InterPro" id="IPR038765">
    <property type="entry name" value="Papain-like_cys_pep_sf"/>
</dbReference>
<dbReference type="InterPro" id="IPR021878">
    <property type="entry name" value="TgpA_N"/>
</dbReference>
<sequence length="811" mass="86883">MRATDRFAIATGVAMALGAGTLTPLTQDRAFWWMAALLVAGIALVSALGRRAGLPAWLVHLLQLVLVVAVAGGLGLWWAPRPSGVEGNLARLGRFYLDAVVQVRTEMAPMTATRHVRWLMVLVVGLVTILADLLVTTLVAPAWALAPLLTLYLVPALALKQDLSWKPFVLLALGYLVVLVAESIGVNASWTRNLSADTAEQTHTTWGAVRLAGMMAVPALLLALVLGSALPRVGSLSIDSSRPKGSGPLQMQDPTLDLARNLNLPVDRVVMTYTTDEARGLYLRTASLTVMDADGWHLAPVTLQDGALPAAPGLTQPGRTVNASVKVGDLGGEYLPVPYAPSSFNAAGQWRHDPVSLAIVSTRDENRAESLRNLEYTATSVLNDPVAETFSIAQPGTPSDAKQTAAVPSDVPSEIIKITHDVTKGAGSPVLKAAAIQAYLADPRNFSYSTTAPPGDGYDVLLNFLTTDKTGYCIHFASAMALMARIEGIPSRVSVGFLPGEQKDGVWEVKASNMHAWPELYFAGYGWVRFEPTSRVASAPDWTMVSDSVRPSTQPSASGSTSTSATPSPSSSPTPKPSTASSPNASPASQGGSFPWARILAWTAGILAALLVLAAPAMLREFLRRRRVGWTGDPSVRVELAWAEIRALVRDLRMHWPPGSPREKAAVVGSDLDDEGREALNRLALLVEKVRYSRELGEVPDDLGVEQVRSGLLLDRSWYQRLLAFWVPASLGSPARRRLVNLRRSMQRTAVVSPNEPTSLDPGIFGRQESRSSDIEHARGLAAEDAESVGSEAGRDDPDDDTRPARHAAND</sequence>
<feature type="region of interest" description="Disordered" evidence="1">
    <location>
        <begin position="749"/>
        <end position="811"/>
    </location>
</feature>
<dbReference type="Proteomes" id="UP001596266">
    <property type="component" value="Unassembled WGS sequence"/>
</dbReference>
<dbReference type="Gene3D" id="3.10.620.30">
    <property type="match status" value="1"/>
</dbReference>
<dbReference type="PANTHER" id="PTHR42736">
    <property type="entry name" value="PROTEIN-GLUTAMINE GAMMA-GLUTAMYLTRANSFERASE"/>
    <property type="match status" value="1"/>
</dbReference>
<feature type="domain" description="Transglutaminase-like" evidence="3">
    <location>
        <begin position="465"/>
        <end position="534"/>
    </location>
</feature>
<feature type="transmembrane region" description="Helical" evidence="2">
    <location>
        <begin position="56"/>
        <end position="79"/>
    </location>
</feature>
<evidence type="ECO:0000313" key="4">
    <source>
        <dbReference type="EMBL" id="MFC6397395.1"/>
    </source>
</evidence>
<proteinExistence type="predicted"/>
<organism evidence="4 5">
    <name type="scientific">Luteococcus sanguinis</name>
    <dbReference type="NCBI Taxonomy" id="174038"/>
    <lineage>
        <taxon>Bacteria</taxon>
        <taxon>Bacillati</taxon>
        <taxon>Actinomycetota</taxon>
        <taxon>Actinomycetes</taxon>
        <taxon>Propionibacteriales</taxon>
        <taxon>Propionibacteriaceae</taxon>
        <taxon>Luteococcus</taxon>
    </lineage>
</organism>
<feature type="transmembrane region" description="Helical" evidence="2">
    <location>
        <begin position="211"/>
        <end position="230"/>
    </location>
</feature>
<dbReference type="PANTHER" id="PTHR42736:SF1">
    <property type="entry name" value="PROTEIN-GLUTAMINE GAMMA-GLUTAMYLTRANSFERASE"/>
    <property type="match status" value="1"/>
</dbReference>
<keyword evidence="2" id="KW-1133">Transmembrane helix</keyword>
<dbReference type="Pfam" id="PF11992">
    <property type="entry name" value="TgpA_N"/>
    <property type="match status" value="1"/>
</dbReference>
<gene>
    <name evidence="4" type="ORF">ACFP57_10445</name>
</gene>